<keyword evidence="1" id="KW-0472">Membrane</keyword>
<sequence length="180" mass="20836">MKRVLSIGLLVLLVYNMLGYAVVLVSVWWQEEHELSERVKVYQSTDHLVEFHIPLKQHPSEAALTRKTDQGFKYRGSYYEIIRAEVSGDTLHITGYEDPHYSFWQDDLLSFIQREITGSSDTQKKTNQLLKLLLKEYFRPDTLICPTHYAGHIENSISVYNASLITTSIRPHSPPPRQVC</sequence>
<keyword evidence="3" id="KW-1185">Reference proteome</keyword>
<feature type="transmembrane region" description="Helical" evidence="1">
    <location>
        <begin position="7"/>
        <end position="29"/>
    </location>
</feature>
<evidence type="ECO:0000313" key="2">
    <source>
        <dbReference type="EMBL" id="GAA4403346.1"/>
    </source>
</evidence>
<proteinExistence type="predicted"/>
<protein>
    <submittedName>
        <fullName evidence="2">Uncharacterized protein</fullName>
    </submittedName>
</protein>
<keyword evidence="1" id="KW-1133">Transmembrane helix</keyword>
<evidence type="ECO:0000313" key="3">
    <source>
        <dbReference type="Proteomes" id="UP001500936"/>
    </source>
</evidence>
<organism evidence="2 3">
    <name type="scientific">Nibrella viscosa</name>
    <dbReference type="NCBI Taxonomy" id="1084524"/>
    <lineage>
        <taxon>Bacteria</taxon>
        <taxon>Pseudomonadati</taxon>
        <taxon>Bacteroidota</taxon>
        <taxon>Cytophagia</taxon>
        <taxon>Cytophagales</taxon>
        <taxon>Spirosomataceae</taxon>
        <taxon>Nibrella</taxon>
    </lineage>
</organism>
<gene>
    <name evidence="2" type="ORF">GCM10023187_19310</name>
</gene>
<name>A0ABP8KBM3_9BACT</name>
<accession>A0ABP8KBM3</accession>
<dbReference type="Proteomes" id="UP001500936">
    <property type="component" value="Unassembled WGS sequence"/>
</dbReference>
<keyword evidence="1" id="KW-0812">Transmembrane</keyword>
<dbReference type="RefSeq" id="WP_345266417.1">
    <property type="nucleotide sequence ID" value="NZ_BAABHB010000003.1"/>
</dbReference>
<reference evidence="3" key="1">
    <citation type="journal article" date="2019" name="Int. J. Syst. Evol. Microbiol.">
        <title>The Global Catalogue of Microorganisms (GCM) 10K type strain sequencing project: providing services to taxonomists for standard genome sequencing and annotation.</title>
        <authorList>
            <consortium name="The Broad Institute Genomics Platform"/>
            <consortium name="The Broad Institute Genome Sequencing Center for Infectious Disease"/>
            <person name="Wu L."/>
            <person name="Ma J."/>
        </authorList>
    </citation>
    <scope>NUCLEOTIDE SEQUENCE [LARGE SCALE GENOMIC DNA]</scope>
    <source>
        <strain evidence="3">JCM 17925</strain>
    </source>
</reference>
<comment type="caution">
    <text evidence="2">The sequence shown here is derived from an EMBL/GenBank/DDBJ whole genome shotgun (WGS) entry which is preliminary data.</text>
</comment>
<evidence type="ECO:0000256" key="1">
    <source>
        <dbReference type="SAM" id="Phobius"/>
    </source>
</evidence>
<dbReference type="EMBL" id="BAABHB010000003">
    <property type="protein sequence ID" value="GAA4403346.1"/>
    <property type="molecule type" value="Genomic_DNA"/>
</dbReference>